<organism evidence="1 2">
    <name type="scientific">Catenovulum agarivorans DS-2</name>
    <dbReference type="NCBI Taxonomy" id="1328313"/>
    <lineage>
        <taxon>Bacteria</taxon>
        <taxon>Pseudomonadati</taxon>
        <taxon>Pseudomonadota</taxon>
        <taxon>Gammaproteobacteria</taxon>
        <taxon>Alteromonadales</taxon>
        <taxon>Alteromonadaceae</taxon>
        <taxon>Catenovulum</taxon>
    </lineage>
</organism>
<proteinExistence type="predicted"/>
<name>W7QR73_9ALTE</name>
<evidence type="ECO:0000313" key="1">
    <source>
        <dbReference type="EMBL" id="EWH11497.1"/>
    </source>
</evidence>
<dbReference type="EMBL" id="ARZY01000004">
    <property type="protein sequence ID" value="EWH11497.1"/>
    <property type="molecule type" value="Genomic_DNA"/>
</dbReference>
<dbReference type="PROSITE" id="PS51257">
    <property type="entry name" value="PROKAR_LIPOPROTEIN"/>
    <property type="match status" value="1"/>
</dbReference>
<sequence length="457" mass="52369">MKNWIILSLLLTTLGCSQTPKVKHFSAQTLTNKAPTTFMHDGGWCWYQDPRAIIHQDKLIIGGISGQSGDIRVSVFDLKNNKIIGETVLDAAFEVDDHNAPVFYMRPDNRLVATWATHGKEKVHYYRISAPNDFLAWQSIQIHQHPFDKPKSSYWGGVTYMNLYTIEKQQRLYNFFRLGMDLNPYFSYSSNQGETWQGFTHFLQDDVAGKHRPYVKYSQITPNTIGVNFTDAHPRDYGNSLYYASFNGASFYRADGSKIKSLADGPLITKEAELIYQGSSLRKKPTGYGSMPNSAWTIDMETDQNKRPYLGYSVYLKDNDIRYRLAQWTGEKWLDREIAHAGSYLYKKESSYSGLLALDPTNPANIAISTDVNPTTGEHLKGQHEIYLATVAEFDDKNSIKWQPLTKNSRYRNIRPIIVAGHGYKVLMWMKGPFNHFQDYKTNIVGYVIGQPKKRQQ</sequence>
<evidence type="ECO:0000313" key="2">
    <source>
        <dbReference type="Proteomes" id="UP000019276"/>
    </source>
</evidence>
<reference evidence="1 2" key="1">
    <citation type="journal article" date="2014" name="Genome Announc.">
        <title>Draft Genome Sequence of the Agar-Degrading Bacterium Catenovulum sp. Strain DS-2, Isolated from Intestines of Haliotis diversicolor.</title>
        <authorList>
            <person name="Shan D."/>
            <person name="Li X."/>
            <person name="Gu Z."/>
            <person name="Wei G."/>
            <person name="Gao Z."/>
            <person name="Shao Z."/>
        </authorList>
    </citation>
    <scope>NUCLEOTIDE SEQUENCE [LARGE SCALE GENOMIC DNA]</scope>
    <source>
        <strain evidence="1 2">DS-2</strain>
    </source>
</reference>
<keyword evidence="2" id="KW-1185">Reference proteome</keyword>
<accession>W7QR73</accession>
<keyword evidence="1" id="KW-0378">Hydrolase</keyword>
<comment type="caution">
    <text evidence="1">The sequence shown here is derived from an EMBL/GenBank/DDBJ whole genome shotgun (WGS) entry which is preliminary data.</text>
</comment>
<dbReference type="Pfam" id="PF15892">
    <property type="entry name" value="BNR_4"/>
    <property type="match status" value="1"/>
</dbReference>
<gene>
    <name evidence="1" type="ORF">DS2_03275</name>
</gene>
<dbReference type="GO" id="GO:0016787">
    <property type="term" value="F:hydrolase activity"/>
    <property type="evidence" value="ECO:0007669"/>
    <property type="project" value="UniProtKB-KW"/>
</dbReference>
<dbReference type="OrthoDB" id="258246at2"/>
<protein>
    <submittedName>
        <fullName evidence="1">Glycosyl hydrolase family protein</fullName>
    </submittedName>
</protein>
<dbReference type="eggNOG" id="COG4225">
    <property type="taxonomic scope" value="Bacteria"/>
</dbReference>
<dbReference type="AlphaFoldDB" id="W7QR73"/>
<dbReference type="Proteomes" id="UP000019276">
    <property type="component" value="Unassembled WGS sequence"/>
</dbReference>
<dbReference type="STRING" id="1328313.DS2_03275"/>
<dbReference type="RefSeq" id="WP_051479583.1">
    <property type="nucleotide sequence ID" value="NZ_ARZY01000004.1"/>
</dbReference>